<name>A0A1K1R132_9FLAO</name>
<gene>
    <name evidence="1" type="ORF">SAMN05660313_03158</name>
</gene>
<protein>
    <recommendedName>
        <fullName evidence="3">DUF4952 domain-containing protein</fullName>
    </recommendedName>
</protein>
<dbReference type="EMBL" id="FPIY01000006">
    <property type="protein sequence ID" value="SFW65644.1"/>
    <property type="molecule type" value="Genomic_DNA"/>
</dbReference>
<accession>A0A1K1R132</accession>
<dbReference type="Proteomes" id="UP000183257">
    <property type="component" value="Unassembled WGS sequence"/>
</dbReference>
<dbReference type="RefSeq" id="WP_072304776.1">
    <property type="nucleotide sequence ID" value="NZ_FPIY01000006.1"/>
</dbReference>
<dbReference type="OrthoDB" id="339049at2"/>
<evidence type="ECO:0000313" key="2">
    <source>
        <dbReference type="Proteomes" id="UP000183257"/>
    </source>
</evidence>
<dbReference type="Pfam" id="PF16310">
    <property type="entry name" value="DUF4952"/>
    <property type="match status" value="1"/>
</dbReference>
<dbReference type="InterPro" id="IPR032537">
    <property type="entry name" value="DUF4952"/>
</dbReference>
<dbReference type="AlphaFoldDB" id="A0A1K1R132"/>
<evidence type="ECO:0008006" key="3">
    <source>
        <dbReference type="Google" id="ProtNLM"/>
    </source>
</evidence>
<keyword evidence="2" id="KW-1185">Reference proteome</keyword>
<sequence>MKHIFLFLTLFILYSCTNKSIECGDLLRRYGEKTQKIEFIDCEKGKGQTVLQAKYKVLGSNSEEIENFLIKKYGIGKLKFTCCGWESTNGYIKNAELLKINPNYILEISMYANAEKENLKGENYLELDKSKVVFYVIVKLLDV</sequence>
<organism evidence="1 2">
    <name type="scientific">Cellulophaga fucicola</name>
    <dbReference type="NCBI Taxonomy" id="76595"/>
    <lineage>
        <taxon>Bacteria</taxon>
        <taxon>Pseudomonadati</taxon>
        <taxon>Bacteroidota</taxon>
        <taxon>Flavobacteriia</taxon>
        <taxon>Flavobacteriales</taxon>
        <taxon>Flavobacteriaceae</taxon>
        <taxon>Cellulophaga</taxon>
    </lineage>
</organism>
<dbReference type="STRING" id="76595.SAMN05660313_03158"/>
<proteinExistence type="predicted"/>
<evidence type="ECO:0000313" key="1">
    <source>
        <dbReference type="EMBL" id="SFW65644.1"/>
    </source>
</evidence>
<reference evidence="2" key="1">
    <citation type="submission" date="2016-11" db="EMBL/GenBank/DDBJ databases">
        <authorList>
            <person name="Varghese N."/>
            <person name="Submissions S."/>
        </authorList>
    </citation>
    <scope>NUCLEOTIDE SEQUENCE [LARGE SCALE GENOMIC DNA]</scope>
    <source>
        <strain evidence="2">DSM 24786</strain>
    </source>
</reference>
<dbReference type="PROSITE" id="PS51257">
    <property type="entry name" value="PROKAR_LIPOPROTEIN"/>
    <property type="match status" value="1"/>
</dbReference>